<feature type="domain" description="UDP-N-acetylglucosamine 2-epimerase" evidence="5">
    <location>
        <begin position="28"/>
        <end position="370"/>
    </location>
</feature>
<dbReference type="InterPro" id="IPR029767">
    <property type="entry name" value="WecB-like"/>
</dbReference>
<dbReference type="PANTHER" id="PTHR43174:SF2">
    <property type="entry name" value="UDP-N-ACETYLGLUCOSAMINE 2-EPIMERASE"/>
    <property type="match status" value="1"/>
</dbReference>
<dbReference type="Pfam" id="PF02350">
    <property type="entry name" value="Epimerase_2"/>
    <property type="match status" value="1"/>
</dbReference>
<reference evidence="6 7" key="1">
    <citation type="journal article" date="2018" name="Nat. Biotechnol.">
        <title>A standardized bacterial taxonomy based on genome phylogeny substantially revises the tree of life.</title>
        <authorList>
            <person name="Parks D.H."/>
            <person name="Chuvochina M."/>
            <person name="Waite D.W."/>
            <person name="Rinke C."/>
            <person name="Skarshewski A."/>
            <person name="Chaumeil P.A."/>
            <person name="Hugenholtz P."/>
        </authorList>
    </citation>
    <scope>NUCLEOTIDE SEQUENCE [LARGE SCALE GENOMIC DNA]</scope>
    <source>
        <strain evidence="6">UBA8844</strain>
    </source>
</reference>
<comment type="caution">
    <text evidence="6">The sequence shown here is derived from an EMBL/GenBank/DDBJ whole genome shotgun (WGS) entry which is preliminary data.</text>
</comment>
<evidence type="ECO:0000256" key="3">
    <source>
        <dbReference type="ARBA" id="ARBA00038858"/>
    </source>
</evidence>
<dbReference type="SUPFAM" id="SSF53756">
    <property type="entry name" value="UDP-Glycosyltransferase/glycogen phosphorylase"/>
    <property type="match status" value="1"/>
</dbReference>
<keyword evidence="1 4" id="KW-0413">Isomerase</keyword>
<dbReference type="NCBIfam" id="TIGR00236">
    <property type="entry name" value="wecB"/>
    <property type="match status" value="1"/>
</dbReference>
<comment type="similarity">
    <text evidence="2 4">Belongs to the UDP-N-acetylglucosamine 2-epimerase family.</text>
</comment>
<evidence type="ECO:0000256" key="4">
    <source>
        <dbReference type="RuleBase" id="RU003513"/>
    </source>
</evidence>
<dbReference type="InterPro" id="IPR003331">
    <property type="entry name" value="UDP_GlcNAc_Epimerase_2_dom"/>
</dbReference>
<dbReference type="Proteomes" id="UP000264071">
    <property type="component" value="Unassembled WGS sequence"/>
</dbReference>
<evidence type="ECO:0000259" key="5">
    <source>
        <dbReference type="Pfam" id="PF02350"/>
    </source>
</evidence>
<evidence type="ECO:0000313" key="6">
    <source>
        <dbReference type="EMBL" id="HCT56687.1"/>
    </source>
</evidence>
<name>A0A3D4V8N1_9BACT</name>
<protein>
    <recommendedName>
        <fullName evidence="3">UDP-N-acetylglucosamine 2-epimerase (non-hydrolyzing)</fullName>
        <ecNumber evidence="3">5.1.3.14</ecNumber>
    </recommendedName>
</protein>
<dbReference type="PANTHER" id="PTHR43174">
    <property type="entry name" value="UDP-N-ACETYLGLUCOSAMINE 2-EPIMERASE"/>
    <property type="match status" value="1"/>
</dbReference>
<evidence type="ECO:0000313" key="7">
    <source>
        <dbReference type="Proteomes" id="UP000264071"/>
    </source>
</evidence>
<organism evidence="6 7">
    <name type="scientific">Gemmatimonas aurantiaca</name>
    <dbReference type="NCBI Taxonomy" id="173480"/>
    <lineage>
        <taxon>Bacteria</taxon>
        <taxon>Pseudomonadati</taxon>
        <taxon>Gemmatimonadota</taxon>
        <taxon>Gemmatimonadia</taxon>
        <taxon>Gemmatimonadales</taxon>
        <taxon>Gemmatimonadaceae</taxon>
        <taxon>Gemmatimonas</taxon>
    </lineage>
</organism>
<dbReference type="EMBL" id="DPIY01000006">
    <property type="protein sequence ID" value="HCT56687.1"/>
    <property type="molecule type" value="Genomic_DNA"/>
</dbReference>
<dbReference type="Gene3D" id="3.40.50.2000">
    <property type="entry name" value="Glycogen Phosphorylase B"/>
    <property type="match status" value="2"/>
</dbReference>
<evidence type="ECO:0000256" key="2">
    <source>
        <dbReference type="ARBA" id="ARBA00038209"/>
    </source>
</evidence>
<dbReference type="AlphaFoldDB" id="A0A3D4V8N1"/>
<accession>A0A3D4V8N1</accession>
<gene>
    <name evidence="6" type="ORF">DGD08_05680</name>
</gene>
<dbReference type="GO" id="GO:0008761">
    <property type="term" value="F:UDP-N-acetylglucosamine 2-epimerase activity"/>
    <property type="evidence" value="ECO:0007669"/>
    <property type="project" value="UniProtKB-EC"/>
</dbReference>
<evidence type="ECO:0000256" key="1">
    <source>
        <dbReference type="ARBA" id="ARBA00023235"/>
    </source>
</evidence>
<dbReference type="EC" id="5.1.3.14" evidence="3"/>
<dbReference type="CDD" id="cd03786">
    <property type="entry name" value="GTB_UDP-GlcNAc_2-Epimerase"/>
    <property type="match status" value="1"/>
</dbReference>
<dbReference type="OMA" id="HAMSRAH"/>
<proteinExistence type="inferred from homology"/>
<sequence length="402" mass="44031">MSVAPALHKVCIVIGTRPEAIKMAPVVKAVQAHPFLTPLVVATTQHREMLRQALDVFGIEPDIDLGLMQNGQNLGVFTARAMAALTECFLEHRPDFLLVQGDTSTVTAACLAGFYQGIPIGHIEAGLRSFDLSSPFPEEVNRRVATCTANVHFAPTNEARNNLIAEGIPDGDIYVTGNTVVDALHMVPPRAQFDTPALNAIPWSEGRVLLTTVHRRESLGDHLEAICDALEAIVTQHERVEIAFPVHLNPRVRDVVFARLGKTPRIHLLDPLPYPELLELIRRSHFVLSDSGGIQEEVPSFGKPILILRDTTERPEVVHAGFGELVGTDTQTILSRTSALLNDPALYQARSSGQNPFGDGHAAKRIADVIDTLLRSPQDRRGPRRLDHQQVNATLERLSVGL</sequence>